<sequence>MLEVLKGAPTPLCLNGGITCRISKFADDTKITNIASTAVVPNSGPVDPLRVHEGLAGGPRMASTSKKRKWNETYQQYGFTKFSRDGLDAAQCIHCSTVLANCSLKLF</sequence>
<gene>
    <name evidence="1" type="ORF">GWK47_010994</name>
</gene>
<reference evidence="1" key="1">
    <citation type="submission" date="2020-07" db="EMBL/GenBank/DDBJ databases">
        <title>The High-quality genome of the commercially important snow crab, Chionoecetes opilio.</title>
        <authorList>
            <person name="Jeong J.-H."/>
            <person name="Ryu S."/>
        </authorList>
    </citation>
    <scope>NUCLEOTIDE SEQUENCE</scope>
    <source>
        <strain evidence="1">MADBK_172401_WGS</strain>
        <tissue evidence="1">Digestive gland</tissue>
    </source>
</reference>
<accession>A0A8J4XY69</accession>
<evidence type="ECO:0000313" key="2">
    <source>
        <dbReference type="Proteomes" id="UP000770661"/>
    </source>
</evidence>
<name>A0A8J4XY69_CHIOP</name>
<protein>
    <submittedName>
        <fullName evidence="1">Uncharacterized protein</fullName>
    </submittedName>
</protein>
<dbReference type="EMBL" id="JACEEZ010019288">
    <property type="protein sequence ID" value="KAG0715857.1"/>
    <property type="molecule type" value="Genomic_DNA"/>
</dbReference>
<dbReference type="OrthoDB" id="10444398at2759"/>
<dbReference type="AlphaFoldDB" id="A0A8J4XY69"/>
<organism evidence="1 2">
    <name type="scientific">Chionoecetes opilio</name>
    <name type="common">Atlantic snow crab</name>
    <name type="synonym">Cancer opilio</name>
    <dbReference type="NCBI Taxonomy" id="41210"/>
    <lineage>
        <taxon>Eukaryota</taxon>
        <taxon>Metazoa</taxon>
        <taxon>Ecdysozoa</taxon>
        <taxon>Arthropoda</taxon>
        <taxon>Crustacea</taxon>
        <taxon>Multicrustacea</taxon>
        <taxon>Malacostraca</taxon>
        <taxon>Eumalacostraca</taxon>
        <taxon>Eucarida</taxon>
        <taxon>Decapoda</taxon>
        <taxon>Pleocyemata</taxon>
        <taxon>Brachyura</taxon>
        <taxon>Eubrachyura</taxon>
        <taxon>Majoidea</taxon>
        <taxon>Majidae</taxon>
        <taxon>Chionoecetes</taxon>
    </lineage>
</organism>
<keyword evidence="2" id="KW-1185">Reference proteome</keyword>
<comment type="caution">
    <text evidence="1">The sequence shown here is derived from an EMBL/GenBank/DDBJ whole genome shotgun (WGS) entry which is preliminary data.</text>
</comment>
<evidence type="ECO:0000313" key="1">
    <source>
        <dbReference type="EMBL" id="KAG0715857.1"/>
    </source>
</evidence>
<proteinExistence type="predicted"/>
<dbReference type="Proteomes" id="UP000770661">
    <property type="component" value="Unassembled WGS sequence"/>
</dbReference>